<dbReference type="AlphaFoldDB" id="A0A1S1MTF8"/>
<proteinExistence type="predicted"/>
<sequence>MNKLIFGLLNPYGEQLSALQSKLRELTIAFSRYRYRQEILEGQSIAETLNMAVDRGAQYCLIQSVGHVIDEQWYLPHWQRQGFHKSIAALCQQQDFLVAGQLYRSENHTLGIEPNCILVNLIQYQKVGMPEFGEVDWQPREVVTVVSESALSNSAQWQIKTQPSDVQGWQFVLHSLQHNLGVRAFTQDINYNRFDLNVPTSQQHFAKCLLDSHSLSEVENKLAPTQLAFLQRAQKQIQNAKKGVFLLNIESYDDLDNEPKDQALDSVFSVAAGFKAYRILATQGFHANSEVVFFDYSQQALAVRQFIVEHWDGEDFPAFVKRVFAHFPEPGCFYQLWHNTDTKNIDWQDLEHLWQTELERWGGAQSFKAQWQRFKALPHRYMHIDLLADRQALFDVIESAGHSYIWWSNAFFTIYSHWHFNAQQRESFYRDWVSSLAQCAPKCRVNGADHNNCAVNGLTAGRYQGLLEEQTGGELNPQTLPCLDMQF</sequence>
<dbReference type="EMBL" id="MKJU01000022">
    <property type="protein sequence ID" value="OHU92039.1"/>
    <property type="molecule type" value="Genomic_DNA"/>
</dbReference>
<organism evidence="1 2">
    <name type="scientific">Pseudoalteromonas amylolytica</name>
    <dbReference type="NCBI Taxonomy" id="1859457"/>
    <lineage>
        <taxon>Bacteria</taxon>
        <taxon>Pseudomonadati</taxon>
        <taxon>Pseudomonadota</taxon>
        <taxon>Gammaproteobacteria</taxon>
        <taxon>Alteromonadales</taxon>
        <taxon>Pseudoalteromonadaceae</taxon>
        <taxon>Pseudoalteromonas</taxon>
    </lineage>
</organism>
<accession>A0A1S1MTF8</accession>
<reference evidence="1 2" key="1">
    <citation type="submission" date="2016-09" db="EMBL/GenBank/DDBJ databases">
        <title>Pseudoalteromonas amylolytica sp. nov., isolated from the surface seawater.</title>
        <authorList>
            <person name="Wu Y.-H."/>
            <person name="Cheng H."/>
            <person name="Jin X.-B."/>
            <person name="Wang C.-S."/>
            <person name="Xu X.-W."/>
        </authorList>
    </citation>
    <scope>NUCLEOTIDE SEQUENCE [LARGE SCALE GENOMIC DNA]</scope>
    <source>
        <strain evidence="1 2">JW1</strain>
    </source>
</reference>
<dbReference type="STRING" id="1859457.BET10_06795"/>
<evidence type="ECO:0000313" key="2">
    <source>
        <dbReference type="Proteomes" id="UP000179786"/>
    </source>
</evidence>
<dbReference type="OrthoDB" id="8477563at2"/>
<name>A0A1S1MTF8_9GAMM</name>
<protein>
    <submittedName>
        <fullName evidence="1">Uncharacterized protein</fullName>
    </submittedName>
</protein>
<keyword evidence="2" id="KW-1185">Reference proteome</keyword>
<dbReference type="RefSeq" id="WP_070983841.1">
    <property type="nucleotide sequence ID" value="NZ_MKJU01000022.1"/>
</dbReference>
<evidence type="ECO:0000313" key="1">
    <source>
        <dbReference type="EMBL" id="OHU92039.1"/>
    </source>
</evidence>
<gene>
    <name evidence="1" type="ORF">BET10_06795</name>
</gene>
<dbReference type="Proteomes" id="UP000179786">
    <property type="component" value="Unassembled WGS sequence"/>
</dbReference>
<comment type="caution">
    <text evidence="1">The sequence shown here is derived from an EMBL/GenBank/DDBJ whole genome shotgun (WGS) entry which is preliminary data.</text>
</comment>